<feature type="region of interest" description="Disordered" evidence="2">
    <location>
        <begin position="163"/>
        <end position="208"/>
    </location>
</feature>
<keyword evidence="1" id="KW-0175">Coiled coil</keyword>
<feature type="coiled-coil region" evidence="1">
    <location>
        <begin position="373"/>
        <end position="414"/>
    </location>
</feature>
<organism evidence="4 5">
    <name type="scientific">Saccoglossus kowalevskii</name>
    <name type="common">Acorn worm</name>
    <dbReference type="NCBI Taxonomy" id="10224"/>
    <lineage>
        <taxon>Eukaryota</taxon>
        <taxon>Metazoa</taxon>
        <taxon>Hemichordata</taxon>
        <taxon>Enteropneusta</taxon>
        <taxon>Harrimaniidae</taxon>
        <taxon>Saccoglossus</taxon>
    </lineage>
</organism>
<evidence type="ECO:0000313" key="5">
    <source>
        <dbReference type="RefSeq" id="XP_006816500.1"/>
    </source>
</evidence>
<dbReference type="PANTHER" id="PTHR28336">
    <property type="entry name" value="BA1-643"/>
    <property type="match status" value="1"/>
</dbReference>
<keyword evidence="4" id="KW-1185">Reference proteome</keyword>
<evidence type="ECO:0000256" key="2">
    <source>
        <dbReference type="SAM" id="MobiDB-lite"/>
    </source>
</evidence>
<proteinExistence type="predicted"/>
<evidence type="ECO:0000313" key="4">
    <source>
        <dbReference type="Proteomes" id="UP000694865"/>
    </source>
</evidence>
<accession>A0ABM0M909</accession>
<dbReference type="SUPFAM" id="SSF58104">
    <property type="entry name" value="Methyl-accepting chemotaxis protein (MCP) signaling domain"/>
    <property type="match status" value="2"/>
</dbReference>
<dbReference type="Gene3D" id="2.60.220.30">
    <property type="match status" value="2"/>
</dbReference>
<dbReference type="Proteomes" id="UP000694865">
    <property type="component" value="Unplaced"/>
</dbReference>
<feature type="compositionally biased region" description="Basic and acidic residues" evidence="2">
    <location>
        <begin position="502"/>
        <end position="516"/>
    </location>
</feature>
<feature type="region of interest" description="Disordered" evidence="2">
    <location>
        <begin position="502"/>
        <end position="522"/>
    </location>
</feature>
<feature type="domain" description="ZU5" evidence="3">
    <location>
        <begin position="930"/>
        <end position="987"/>
    </location>
</feature>
<feature type="coiled-coil region" evidence="1">
    <location>
        <begin position="533"/>
        <end position="567"/>
    </location>
</feature>
<dbReference type="InterPro" id="IPR000906">
    <property type="entry name" value="ZU5_dom"/>
</dbReference>
<name>A0ABM0M909_SACKO</name>
<evidence type="ECO:0000259" key="3">
    <source>
        <dbReference type="Pfam" id="PF00791"/>
    </source>
</evidence>
<feature type="coiled-coil region" evidence="1">
    <location>
        <begin position="770"/>
        <end position="867"/>
    </location>
</feature>
<feature type="compositionally biased region" description="Basic and acidic residues" evidence="2">
    <location>
        <begin position="247"/>
        <end position="260"/>
    </location>
</feature>
<feature type="region of interest" description="Disordered" evidence="2">
    <location>
        <begin position="221"/>
        <end position="288"/>
    </location>
</feature>
<feature type="compositionally biased region" description="Basic and acidic residues" evidence="2">
    <location>
        <begin position="1126"/>
        <end position="1138"/>
    </location>
</feature>
<dbReference type="PANTHER" id="PTHR28336:SF4">
    <property type="entry name" value="DEATH DOMAIN-CONTAINING PROTEIN 1"/>
    <property type="match status" value="1"/>
</dbReference>
<feature type="region of interest" description="Disordered" evidence="2">
    <location>
        <begin position="1126"/>
        <end position="1205"/>
    </location>
</feature>
<feature type="compositionally biased region" description="Basic and acidic residues" evidence="2">
    <location>
        <begin position="163"/>
        <end position="204"/>
    </location>
</feature>
<reference evidence="5" key="1">
    <citation type="submission" date="2025-08" db="UniProtKB">
        <authorList>
            <consortium name="RefSeq"/>
        </authorList>
    </citation>
    <scope>IDENTIFICATION</scope>
    <source>
        <tissue evidence="5">Testes</tissue>
    </source>
</reference>
<dbReference type="RefSeq" id="XP_006816500.1">
    <property type="nucleotide sequence ID" value="XM_006816437.1"/>
</dbReference>
<evidence type="ECO:0000256" key="1">
    <source>
        <dbReference type="SAM" id="Coils"/>
    </source>
</evidence>
<protein>
    <submittedName>
        <fullName evidence="5">Flagellar attachment zone protein 1-like</fullName>
    </submittedName>
</protein>
<dbReference type="Pfam" id="PF00791">
    <property type="entry name" value="ZU5"/>
    <property type="match status" value="1"/>
</dbReference>
<sequence>MPTKAADLVDENAGQRDNIGCKGKMSQYRDSLREEKEVIETCEISKYDDENLQKTIDDIRLVLDVANYICSSLSEGMLMLPQTLQDTVEVIRSRIKVVPPWVKIDKNAVAVRLWKAANVMDQLSEYAIETEKLAKRTAALAAEASKKADMTASDLTAALKELQKAQADTESREKKEKEEKEKSDKKEIANEGKKHAEKVRKLADETSSVVNDAKKIVQNAEKLAKQSSGTNPEVPTKLEEAQTAIDKATEALVETKKSADAAESTSSNMADLSAKKNIPVDTVKQSEDQIQQHFEKANESSEEAKTYAKTAKRAGSKVVEIVEEEKARDKAWKTAKEAKSVAKAVRKDAEVANTSVTDSERLADDIKRDIEEAVTVEDSLRSLIEELKQVSENVTKAAEKAEIQSEEIEKLKTEGGESEDVARVTAETKDIIREAKESAESCKRLSAKAAEIGERAKILIEKQAAVATSKSFADEAQSLIAELRQLDEDATQAISKAKEMVGEENVDKSEMSKKNTETVGGTKSADLDCESILVDAETNHKEAAAILEEAEKSVEKTTDAAQDVEERYKTNHSVDDINKFAAKTGKCIEDTRAKITKATQNEVKAKSSATQIINHIDTGRTRILGNETLRTAKDFLQLAYKDLEESNSISTEAQEIASRVTSDMEDSETMVEGIKVTGTKAKGNAETLQRLVTDIEGRTSMLETSMAGADQLQKIKDDIAHLKQGIEEMTTVAEEAREVNKDCRTNASEIGQRVATHERLEASKSTSPLIDEAKRVARDARELVQEVKQSTKDTQQAADDCGRDTDEARRAIQIAEEAVQETRKAGSEATRSAESIDRAIDDLTSVIKNEKSTAQEVKTKEEKLRNRTGIAEQAIEKAKSAMERSVHAVEDMTKKNPKHWTFKKYVSADGDVLSVVRAPEEVLEGLEIVCKENESLTKTVIGEHEELLSNVVSLDPQDATLKKPVLIAIRYTPTVRITGYEVVVKARDKSGDWKVVATNSTERNFDEIRGLTFAEVKAEKLSTYVVVRRIVRDRHSMGRRGGTVTSSIEPRVTVKYLKDTFLSSTDVTLQVIPTDTHHVHARKQKWDTLKYIVSASPILHITHARDAKAKKTLVITLPVYQLVPHDEEEKKDEEKASSDEFGFGMAKSQQRQGQQKKKKEEPRNTGEVLFMGRNGQSSWEQVKGAELRHRQSGGIEAKVSDGYDR</sequence>
<dbReference type="GeneID" id="102804551"/>
<gene>
    <name evidence="5" type="primary">LOC102804551</name>
</gene>